<dbReference type="InterPro" id="IPR001537">
    <property type="entry name" value="SpoU_MeTrfase"/>
</dbReference>
<dbReference type="Gene3D" id="3.40.1280.10">
    <property type="match status" value="1"/>
</dbReference>
<dbReference type="Pfam" id="PF00588">
    <property type="entry name" value="SpoU_methylase"/>
    <property type="match status" value="1"/>
</dbReference>
<dbReference type="CDD" id="cd18103">
    <property type="entry name" value="SpoU-like_RlmB"/>
    <property type="match status" value="1"/>
</dbReference>
<gene>
    <name evidence="5" type="ORF">SAMN02746091_01047</name>
</gene>
<dbReference type="FunFam" id="3.40.1280.10:FF:000008">
    <property type="entry name" value="Group 3 RNA methyltransferase TrmH"/>
    <property type="match status" value="1"/>
</dbReference>
<protein>
    <submittedName>
        <fullName evidence="5">23S rRNA (Guanosine2251-2'-O)-methyltransferase</fullName>
    </submittedName>
</protein>
<keyword evidence="3 5" id="KW-0808">Transferase</keyword>
<proteinExistence type="inferred from homology"/>
<evidence type="ECO:0000256" key="3">
    <source>
        <dbReference type="ARBA" id="ARBA00022679"/>
    </source>
</evidence>
<dbReference type="AlphaFoldDB" id="A0A1M4W3D2"/>
<dbReference type="GO" id="GO:0032259">
    <property type="term" value="P:methylation"/>
    <property type="evidence" value="ECO:0007669"/>
    <property type="project" value="UniProtKB-KW"/>
</dbReference>
<reference evidence="6" key="1">
    <citation type="submission" date="2016-11" db="EMBL/GenBank/DDBJ databases">
        <authorList>
            <person name="Varghese N."/>
            <person name="Submissions S."/>
        </authorList>
    </citation>
    <scope>NUCLEOTIDE SEQUENCE [LARGE SCALE GENOMIC DNA]</scope>
    <source>
        <strain evidence="6">DSM 10124</strain>
    </source>
</reference>
<dbReference type="SUPFAM" id="SSF55315">
    <property type="entry name" value="L30e-like"/>
    <property type="match status" value="1"/>
</dbReference>
<dbReference type="EMBL" id="FQVG01000015">
    <property type="protein sequence ID" value="SHE75781.1"/>
    <property type="molecule type" value="Genomic_DNA"/>
</dbReference>
<evidence type="ECO:0000259" key="4">
    <source>
        <dbReference type="SMART" id="SM00967"/>
    </source>
</evidence>
<dbReference type="RefSeq" id="WP_035166204.1">
    <property type="nucleotide sequence ID" value="NZ_FQVG01000015.1"/>
</dbReference>
<dbReference type="PANTHER" id="PTHR46429:SF1">
    <property type="entry name" value="23S RRNA (GUANOSINE-2'-O-)-METHYLTRANSFERASE RLMB"/>
    <property type="match status" value="1"/>
</dbReference>
<evidence type="ECO:0000256" key="1">
    <source>
        <dbReference type="ARBA" id="ARBA00007228"/>
    </source>
</evidence>
<keyword evidence="6" id="KW-1185">Reference proteome</keyword>
<comment type="similarity">
    <text evidence="1">Belongs to the class IV-like SAM-binding methyltransferase superfamily. RNA methyltransferase TrmH family.</text>
</comment>
<organism evidence="5 6">
    <name type="scientific">Caloramator proteoclasticus DSM 10124</name>
    <dbReference type="NCBI Taxonomy" id="1121262"/>
    <lineage>
        <taxon>Bacteria</taxon>
        <taxon>Bacillati</taxon>
        <taxon>Bacillota</taxon>
        <taxon>Clostridia</taxon>
        <taxon>Eubacteriales</taxon>
        <taxon>Clostridiaceae</taxon>
        <taxon>Caloramator</taxon>
    </lineage>
</organism>
<dbReference type="InterPro" id="IPR013123">
    <property type="entry name" value="SpoU_subst-bd"/>
</dbReference>
<dbReference type="InterPro" id="IPR029028">
    <property type="entry name" value="Alpha/beta_knot_MTases"/>
</dbReference>
<evidence type="ECO:0000313" key="6">
    <source>
        <dbReference type="Proteomes" id="UP000184423"/>
    </source>
</evidence>
<sequence length="258" mass="28208">MDKKKKKSDFKNENMENIVEGKNPVIEALKSETTVEKIYIAKGLSQEGPMKLINALAKEKGIPVIEVDRKKLDDMSVINVHQGVIAQVSPYKYSTVDEILEYAKNKGEEPFVILLDEIEDPHNLGSIIRSANVFGAHGVIILKRRSALVTPTVIKASAGAAMHTKVAKVTNLTQTIKELKEKGLWIIGTDMDGEVSYKTNLKGPIGLVIGSEGKGLSRLVKENCDVIVKIPMMGEVNSLNASVAAGVVMYEVIRQRGI</sequence>
<dbReference type="SMART" id="SM00967">
    <property type="entry name" value="SpoU_sub_bind"/>
    <property type="match status" value="1"/>
</dbReference>
<dbReference type="Gene3D" id="3.30.1330.30">
    <property type="match status" value="1"/>
</dbReference>
<dbReference type="InterPro" id="IPR029026">
    <property type="entry name" value="tRNA_m1G_MTases_N"/>
</dbReference>
<dbReference type="GO" id="GO:0006396">
    <property type="term" value="P:RNA processing"/>
    <property type="evidence" value="ECO:0007669"/>
    <property type="project" value="InterPro"/>
</dbReference>
<evidence type="ECO:0000256" key="2">
    <source>
        <dbReference type="ARBA" id="ARBA00022603"/>
    </source>
</evidence>
<evidence type="ECO:0000313" key="5">
    <source>
        <dbReference type="EMBL" id="SHE75781.1"/>
    </source>
</evidence>
<dbReference type="NCBIfam" id="TIGR00186">
    <property type="entry name" value="rRNA_methyl_3"/>
    <property type="match status" value="1"/>
</dbReference>
<accession>A0A1M4W3D2</accession>
<dbReference type="PANTHER" id="PTHR46429">
    <property type="entry name" value="23S RRNA (GUANOSINE-2'-O-)-METHYLTRANSFERASE RLMB"/>
    <property type="match status" value="1"/>
</dbReference>
<dbReference type="Pfam" id="PF08032">
    <property type="entry name" value="SpoU_sub_bind"/>
    <property type="match status" value="1"/>
</dbReference>
<name>A0A1M4W3D2_9CLOT</name>
<dbReference type="InterPro" id="IPR029064">
    <property type="entry name" value="Ribosomal_eL30-like_sf"/>
</dbReference>
<keyword evidence="2 5" id="KW-0489">Methyltransferase</keyword>
<dbReference type="GO" id="GO:0008173">
    <property type="term" value="F:RNA methyltransferase activity"/>
    <property type="evidence" value="ECO:0007669"/>
    <property type="project" value="InterPro"/>
</dbReference>
<dbReference type="SUPFAM" id="SSF75217">
    <property type="entry name" value="alpha/beta knot"/>
    <property type="match status" value="1"/>
</dbReference>
<dbReference type="GO" id="GO:0005829">
    <property type="term" value="C:cytosol"/>
    <property type="evidence" value="ECO:0007669"/>
    <property type="project" value="TreeGrafter"/>
</dbReference>
<dbReference type="Proteomes" id="UP000184423">
    <property type="component" value="Unassembled WGS sequence"/>
</dbReference>
<dbReference type="InterPro" id="IPR004441">
    <property type="entry name" value="rRNA_MeTrfase_TrmH"/>
</dbReference>
<dbReference type="GO" id="GO:0003723">
    <property type="term" value="F:RNA binding"/>
    <property type="evidence" value="ECO:0007669"/>
    <property type="project" value="InterPro"/>
</dbReference>
<feature type="domain" description="RNA 2-O ribose methyltransferase substrate binding" evidence="4">
    <location>
        <begin position="18"/>
        <end position="94"/>
    </location>
</feature>